<keyword evidence="3" id="KW-1185">Reference proteome</keyword>
<dbReference type="InterPro" id="IPR036165">
    <property type="entry name" value="YefM-like_sf"/>
</dbReference>
<dbReference type="SUPFAM" id="SSF143120">
    <property type="entry name" value="YefM-like"/>
    <property type="match status" value="1"/>
</dbReference>
<protein>
    <submittedName>
        <fullName evidence="2">Type II toxin-antitoxin system Phd/YefM family antitoxin</fullName>
    </submittedName>
</protein>
<dbReference type="AlphaFoldDB" id="A0A4U2Z2Q4"/>
<reference evidence="2 3" key="1">
    <citation type="submission" date="2019-04" db="EMBL/GenBank/DDBJ databases">
        <title>Sulfurimonas crateris sp. nov. a facultative anaerobic sulfur-oxidizing chemolithautotrophic bacterium isolated from a terrestrial mud vulcano.</title>
        <authorList>
            <person name="Ratnikova N.M."/>
            <person name="Slobodkin A.I."/>
            <person name="Merkel A.Y."/>
            <person name="Novikov A."/>
            <person name="Bonch-Osmolovskaya E.A."/>
            <person name="Slobodkina G.B."/>
        </authorList>
    </citation>
    <scope>NUCLEOTIDE SEQUENCE [LARGE SCALE GENOMIC DNA]</scope>
    <source>
        <strain evidence="2 3">SN118</strain>
    </source>
</reference>
<organism evidence="2 3">
    <name type="scientific">Sulfurimonas crateris</name>
    <dbReference type="NCBI Taxonomy" id="2574727"/>
    <lineage>
        <taxon>Bacteria</taxon>
        <taxon>Pseudomonadati</taxon>
        <taxon>Campylobacterota</taxon>
        <taxon>Epsilonproteobacteria</taxon>
        <taxon>Campylobacterales</taxon>
        <taxon>Sulfurimonadaceae</taxon>
        <taxon>Sulfurimonas</taxon>
    </lineage>
</organism>
<accession>A0A4U2Z2Q4</accession>
<sequence>MTENIKEYIVVSYATNELISSSDFAKKFGSYLGQIREHAVEKLAILKNNKVEAVLISKDEYEKMAEALKFVEANEIIKSIQAGLEDVKSGRVQPIEKLWSELDN</sequence>
<dbReference type="Gene3D" id="3.40.1620.10">
    <property type="entry name" value="YefM-like domain"/>
    <property type="match status" value="1"/>
</dbReference>
<proteinExistence type="inferred from homology"/>
<dbReference type="Proteomes" id="UP000309561">
    <property type="component" value="Unassembled WGS sequence"/>
</dbReference>
<dbReference type="EMBL" id="SZPX01000008">
    <property type="protein sequence ID" value="TKI68436.1"/>
    <property type="molecule type" value="Genomic_DNA"/>
</dbReference>
<name>A0A4U2Z2Q4_9BACT</name>
<evidence type="ECO:0000313" key="3">
    <source>
        <dbReference type="Proteomes" id="UP000309561"/>
    </source>
</evidence>
<dbReference type="OrthoDB" id="5348484at2"/>
<evidence type="ECO:0000313" key="2">
    <source>
        <dbReference type="EMBL" id="TKI68436.1"/>
    </source>
</evidence>
<gene>
    <name evidence="2" type="ORF">FCU45_10510</name>
</gene>
<evidence type="ECO:0000256" key="1">
    <source>
        <dbReference type="ARBA" id="ARBA00009981"/>
    </source>
</evidence>
<comment type="similarity">
    <text evidence="1">Belongs to the phD/YefM antitoxin family.</text>
</comment>
<comment type="caution">
    <text evidence="2">The sequence shown here is derived from an EMBL/GenBank/DDBJ whole genome shotgun (WGS) entry which is preliminary data.</text>
</comment>